<evidence type="ECO:0000313" key="2">
    <source>
        <dbReference type="EMBL" id="PIL24852.1"/>
    </source>
</evidence>
<organism evidence="2 3">
    <name type="scientific">Ganoderma sinense ZZ0214-1</name>
    <dbReference type="NCBI Taxonomy" id="1077348"/>
    <lineage>
        <taxon>Eukaryota</taxon>
        <taxon>Fungi</taxon>
        <taxon>Dikarya</taxon>
        <taxon>Basidiomycota</taxon>
        <taxon>Agaricomycotina</taxon>
        <taxon>Agaricomycetes</taxon>
        <taxon>Polyporales</taxon>
        <taxon>Polyporaceae</taxon>
        <taxon>Ganoderma</taxon>
    </lineage>
</organism>
<dbReference type="OrthoDB" id="2669721at2759"/>
<gene>
    <name evidence="2" type="ORF">GSI_12738</name>
</gene>
<protein>
    <submittedName>
        <fullName evidence="2">Uncharacterized protein</fullName>
    </submittedName>
</protein>
<comment type="caution">
    <text evidence="2">The sequence shown here is derived from an EMBL/GenBank/DDBJ whole genome shotgun (WGS) entry which is preliminary data.</text>
</comment>
<proteinExistence type="predicted"/>
<dbReference type="InterPro" id="IPR004242">
    <property type="entry name" value="Transposase_21"/>
</dbReference>
<reference evidence="2 3" key="1">
    <citation type="journal article" date="2015" name="Sci. Rep.">
        <title>Chromosome-level genome map provides insights into diverse defense mechanisms in the medicinal fungus Ganoderma sinense.</title>
        <authorList>
            <person name="Zhu Y."/>
            <person name="Xu J."/>
            <person name="Sun C."/>
            <person name="Zhou S."/>
            <person name="Xu H."/>
            <person name="Nelson D.R."/>
            <person name="Qian J."/>
            <person name="Song J."/>
            <person name="Luo H."/>
            <person name="Xiang L."/>
            <person name="Li Y."/>
            <person name="Xu Z."/>
            <person name="Ji A."/>
            <person name="Wang L."/>
            <person name="Lu S."/>
            <person name="Hayward A."/>
            <person name="Sun W."/>
            <person name="Li X."/>
            <person name="Schwartz D.C."/>
            <person name="Wang Y."/>
            <person name="Chen S."/>
        </authorList>
    </citation>
    <scope>NUCLEOTIDE SEQUENCE [LARGE SCALE GENOMIC DNA]</scope>
    <source>
        <strain evidence="2 3">ZZ0214-1</strain>
    </source>
</reference>
<dbReference type="EMBL" id="AYKW01000056">
    <property type="protein sequence ID" value="PIL24852.1"/>
    <property type="molecule type" value="Genomic_DNA"/>
</dbReference>
<dbReference type="AlphaFoldDB" id="A0A2G8RTK7"/>
<feature type="region of interest" description="Disordered" evidence="1">
    <location>
        <begin position="108"/>
        <end position="241"/>
    </location>
</feature>
<feature type="region of interest" description="Disordered" evidence="1">
    <location>
        <begin position="1086"/>
        <end position="1110"/>
    </location>
</feature>
<accession>A0A2G8RTK7</accession>
<name>A0A2G8RTK7_9APHY</name>
<keyword evidence="3" id="KW-1185">Reference proteome</keyword>
<dbReference type="STRING" id="1077348.A0A2G8RTK7"/>
<sequence length="1110" mass="123658">MQQPPPPPSPPRQLLPAAILPGEQVREEQYFCDCQQCGGIALPVSKRTFDRHRDERHTPDEQLIAYGSRDTGAPLQGPALHAARSIVPTLGMHAPPVQSTASAFAARGMPRPLVAPTSPASMRRVPSAPAATPTAQLQGVQRVPPGPSSATQQGRPEPPLIHPRSPRGGVQQAASPRRHPTLSPPPAGSPSSRRGQAPTMGTRGREDHSEDDNSSSSGESNGDEDEEPEVGYTEDQGARGDAHRREFYRTQAFIDTLSTATLAGSGLDDNTLARLHNGRTSIPPMSRGQRAGVRMFLARGDASEANYADVRAAMLEYVEDIPVRTDPVPTYEQVKKLIGELTGITSIQTDMCPNTCVAYTGPFSNLLACPKCGESRYEALQAMWANPESAHAMRHRLTETDRIVRLLRASAQGGTDQEISIPVFDDIYFGKDYLDAFQSGRIGRDDMVVMFSLDGAQLYASKQSDCWFYIWVLLDLSPTLRYKKRYVLPGGVIGGPNKPRNIDSFLFPGLYHLAALQTEGLRIWDSVQRRTFRARVFLLFATADSPAMAYLNGLVGHNGALGCRLCCGQVGRHKPNHPIYYPALKQPRNDPDAPGDITLAVNQPKASERAAVRYRKNLEKVRKARSKKEYAAARLETGIAKPSIFSGLPGFLGVPGGFVLDLMHLISLNLTDLIVSLLRGTLSCEHPDNKSTWDFAIFSNLDVWKAHGQLVANATRYLPGSFDRPPRDPSKKISSGYKAWEFLLYVYGLLPGLLRHLLAPRYYRHFCRLVFGVRIVLQHRLLRVSLPPAQIQLVAYVHEYEDIYYQRRLDRLHFVRPSLHSLPHVVPEAFRVGPGALHSQWTMENYIGNITREIKQHVTPYANVAERALRRCQVNALKAIFPEFDEPETLPQHACDLGDGYILLTATDTIERSVSIPEGNEILRFLQEQRVHLEDPHWHPIVRRWARLRLPNGQIARCVWKECPLEARGRQLRRARMLANNYFAEVQYFFRYQMHGHTETLAMVLPFSAPDPAILDYSRLTLLACTYDGSAPRIVVFAKQIVSVVAMVPLPLTQDEARDPRASELYGQRYFVVEKPGLDVALMAGRTEDTHTDKDGLDTEDGVDTEDGLE</sequence>
<evidence type="ECO:0000313" key="3">
    <source>
        <dbReference type="Proteomes" id="UP000230002"/>
    </source>
</evidence>
<feature type="compositionally biased region" description="Basic and acidic residues" evidence="1">
    <location>
        <begin position="1086"/>
        <end position="1097"/>
    </location>
</feature>
<dbReference type="Pfam" id="PF02992">
    <property type="entry name" value="Transposase_21"/>
    <property type="match status" value="1"/>
</dbReference>
<evidence type="ECO:0000256" key="1">
    <source>
        <dbReference type="SAM" id="MobiDB-lite"/>
    </source>
</evidence>
<dbReference type="Proteomes" id="UP000230002">
    <property type="component" value="Unassembled WGS sequence"/>
</dbReference>
<feature type="compositionally biased region" description="Acidic residues" evidence="1">
    <location>
        <begin position="1098"/>
        <end position="1110"/>
    </location>
</feature>